<feature type="non-terminal residue" evidence="2">
    <location>
        <position position="1"/>
    </location>
</feature>
<organism evidence="2 3">
    <name type="scientific">Candidatus Thermofonsia Clade 1 bacterium</name>
    <dbReference type="NCBI Taxonomy" id="2364210"/>
    <lineage>
        <taxon>Bacteria</taxon>
        <taxon>Bacillati</taxon>
        <taxon>Chloroflexota</taxon>
        <taxon>Candidatus Thermofontia</taxon>
        <taxon>Candidatus Thermofonsia Clade 1</taxon>
    </lineage>
</organism>
<evidence type="ECO:0000313" key="2">
    <source>
        <dbReference type="EMBL" id="PJF32968.1"/>
    </source>
</evidence>
<accession>A0A2M8P5Z3</accession>
<reference evidence="2 3" key="1">
    <citation type="submission" date="2017-11" db="EMBL/GenBank/DDBJ databases">
        <title>Evolution of Phototrophy in the Chloroflexi Phylum Driven by Horizontal Gene Transfer.</title>
        <authorList>
            <person name="Ward L.M."/>
            <person name="Hemp J."/>
            <person name="Shih P.M."/>
            <person name="Mcglynn S.E."/>
            <person name="Fischer W."/>
        </authorList>
    </citation>
    <scope>NUCLEOTIDE SEQUENCE [LARGE SCALE GENOMIC DNA]</scope>
    <source>
        <strain evidence="2">JP3_13</strain>
    </source>
</reference>
<comment type="caution">
    <text evidence="2">The sequence shown here is derived from an EMBL/GenBank/DDBJ whole genome shotgun (WGS) entry which is preliminary data.</text>
</comment>
<evidence type="ECO:0000313" key="3">
    <source>
        <dbReference type="Proteomes" id="UP000229681"/>
    </source>
</evidence>
<sequence length="81" mass="9020">YFAARIRYEGIRELLSALGFPPDALSAAMLGLKLTDEGLQLDAVQRRSVQPRANSAPLDLNFARFMPETVAIYLQTHDLSQ</sequence>
<gene>
    <name evidence="2" type="ORF">CUN49_19755</name>
    <name evidence="1" type="ORF">CUN49_19760</name>
</gene>
<proteinExistence type="predicted"/>
<dbReference type="EMBL" id="PGTM01001204">
    <property type="protein sequence ID" value="PJF32968.1"/>
    <property type="molecule type" value="Genomic_DNA"/>
</dbReference>
<dbReference type="AlphaFoldDB" id="A0A2M8P5Z3"/>
<feature type="non-terminal residue" evidence="2">
    <location>
        <position position="81"/>
    </location>
</feature>
<evidence type="ECO:0000313" key="1">
    <source>
        <dbReference type="EMBL" id="PJF32966.1"/>
    </source>
</evidence>
<name>A0A2M8P5Z3_9CHLR</name>
<protein>
    <submittedName>
        <fullName evidence="2">Uncharacterized protein</fullName>
    </submittedName>
</protein>
<dbReference type="Proteomes" id="UP000229681">
    <property type="component" value="Unassembled WGS sequence"/>
</dbReference>
<dbReference type="EMBL" id="PGTM01001205">
    <property type="protein sequence ID" value="PJF32966.1"/>
    <property type="molecule type" value="Genomic_DNA"/>
</dbReference>